<accession>A0A0D9XJ59</accession>
<sequence length="95" mass="10637">MQVRECLPSTTKSGARRRQAMADRSQELARGWWLESGQPMRRSGGGHGHAQRLLAMENELEVPPCPVPGLWIDSVKLIVSGRGRSNYSHRFSLLP</sequence>
<keyword evidence="3" id="KW-1185">Reference proteome</keyword>
<evidence type="ECO:0000313" key="2">
    <source>
        <dbReference type="EnsemblPlants" id="LPERR10G05680.2"/>
    </source>
</evidence>
<dbReference type="EnsemblPlants" id="LPERR10G05680.1">
    <property type="protein sequence ID" value="LPERR10G05680.1"/>
    <property type="gene ID" value="LPERR10G05680"/>
</dbReference>
<dbReference type="HOGENOM" id="CLU_2375858_0_0_1"/>
<dbReference type="Gramene" id="LPERR10G05680.1">
    <property type="protein sequence ID" value="LPERR10G05680.1"/>
    <property type="gene ID" value="LPERR10G05680"/>
</dbReference>
<dbReference type="Proteomes" id="UP000032180">
    <property type="component" value="Chromosome 10"/>
</dbReference>
<dbReference type="AlphaFoldDB" id="A0A0D9XJ59"/>
<dbReference type="EnsemblPlants" id="LPERR10G05680.2">
    <property type="protein sequence ID" value="LPERR10G05680.2"/>
    <property type="gene ID" value="LPERR10G05680"/>
</dbReference>
<name>A0A0D9XJ59_9ORYZ</name>
<reference evidence="2" key="3">
    <citation type="submission" date="2015-04" db="UniProtKB">
        <authorList>
            <consortium name="EnsemblPlants"/>
        </authorList>
    </citation>
    <scope>IDENTIFICATION</scope>
</reference>
<protein>
    <submittedName>
        <fullName evidence="2">Uncharacterized protein</fullName>
    </submittedName>
</protein>
<evidence type="ECO:0000313" key="3">
    <source>
        <dbReference type="Proteomes" id="UP000032180"/>
    </source>
</evidence>
<feature type="region of interest" description="Disordered" evidence="1">
    <location>
        <begin position="1"/>
        <end position="23"/>
    </location>
</feature>
<evidence type="ECO:0000256" key="1">
    <source>
        <dbReference type="SAM" id="MobiDB-lite"/>
    </source>
</evidence>
<proteinExistence type="predicted"/>
<reference evidence="2 3" key="2">
    <citation type="submission" date="2013-12" db="EMBL/GenBank/DDBJ databases">
        <authorList>
            <person name="Yu Y."/>
            <person name="Lee S."/>
            <person name="de Baynast K."/>
            <person name="Wissotski M."/>
            <person name="Liu L."/>
            <person name="Talag J."/>
            <person name="Goicoechea J."/>
            <person name="Angelova A."/>
            <person name="Jetty R."/>
            <person name="Kudrna D."/>
            <person name="Golser W."/>
            <person name="Rivera L."/>
            <person name="Zhang J."/>
            <person name="Wing R."/>
        </authorList>
    </citation>
    <scope>NUCLEOTIDE SEQUENCE</scope>
</reference>
<dbReference type="Gramene" id="LPERR10G05680.2">
    <property type="protein sequence ID" value="LPERR10G05680.2"/>
    <property type="gene ID" value="LPERR10G05680"/>
</dbReference>
<organism evidence="2 3">
    <name type="scientific">Leersia perrieri</name>
    <dbReference type="NCBI Taxonomy" id="77586"/>
    <lineage>
        <taxon>Eukaryota</taxon>
        <taxon>Viridiplantae</taxon>
        <taxon>Streptophyta</taxon>
        <taxon>Embryophyta</taxon>
        <taxon>Tracheophyta</taxon>
        <taxon>Spermatophyta</taxon>
        <taxon>Magnoliopsida</taxon>
        <taxon>Liliopsida</taxon>
        <taxon>Poales</taxon>
        <taxon>Poaceae</taxon>
        <taxon>BOP clade</taxon>
        <taxon>Oryzoideae</taxon>
        <taxon>Oryzeae</taxon>
        <taxon>Oryzinae</taxon>
        <taxon>Leersia</taxon>
    </lineage>
</organism>
<reference evidence="2 3" key="1">
    <citation type="submission" date="2012-08" db="EMBL/GenBank/DDBJ databases">
        <title>Oryza genome evolution.</title>
        <authorList>
            <person name="Wing R.A."/>
        </authorList>
    </citation>
    <scope>NUCLEOTIDE SEQUENCE</scope>
</reference>